<proteinExistence type="predicted"/>
<dbReference type="InParanoid" id="E3N9T4"/>
<feature type="coiled-coil region" evidence="1">
    <location>
        <begin position="127"/>
        <end position="161"/>
    </location>
</feature>
<dbReference type="CTD" id="9806094"/>
<dbReference type="RefSeq" id="XP_003094895.2">
    <property type="nucleotide sequence ID" value="XM_003094847.2"/>
</dbReference>
<dbReference type="EMBL" id="DS268567">
    <property type="protein sequence ID" value="EFO90411.1"/>
    <property type="molecule type" value="Genomic_DNA"/>
</dbReference>
<dbReference type="OMA" id="MSTHENC"/>
<evidence type="ECO:0000256" key="1">
    <source>
        <dbReference type="SAM" id="Coils"/>
    </source>
</evidence>
<dbReference type="HOGENOM" id="CLU_052723_0_0_1"/>
<dbReference type="KEGG" id="crq:GCK72_015909"/>
<dbReference type="AlphaFoldDB" id="E3N9T4"/>
<gene>
    <name evidence="2" type="ORF">CRE_01296</name>
</gene>
<protein>
    <submittedName>
        <fullName evidence="2">Uncharacterized protein</fullName>
    </submittedName>
</protein>
<dbReference type="STRING" id="31234.E3N9T4"/>
<evidence type="ECO:0000313" key="3">
    <source>
        <dbReference type="Proteomes" id="UP000008281"/>
    </source>
</evidence>
<accession>E3N9T4</accession>
<reference evidence="2" key="1">
    <citation type="submission" date="2007-07" db="EMBL/GenBank/DDBJ databases">
        <title>PCAP assembly of the Caenorhabditis remanei genome.</title>
        <authorList>
            <consortium name="The Caenorhabditis remanei Sequencing Consortium"/>
            <person name="Wilson R.K."/>
        </authorList>
    </citation>
    <scope>NUCLEOTIDE SEQUENCE [LARGE SCALE GENOMIC DNA]</scope>
    <source>
        <strain evidence="2">PB4641</strain>
    </source>
</reference>
<keyword evidence="3" id="KW-1185">Reference proteome</keyword>
<feature type="coiled-coil region" evidence="1">
    <location>
        <begin position="62"/>
        <end position="96"/>
    </location>
</feature>
<dbReference type="OrthoDB" id="28818at2759"/>
<feature type="coiled-coil region" evidence="1">
    <location>
        <begin position="206"/>
        <end position="340"/>
    </location>
</feature>
<sequence length="411" mass="48084">MSTHENCSAENCYQCLTNRFWKMHDVFLNTSARLINCENEKRQLQAQFATGKSESRQLDDCLNDANTAIGNYEIKIEKLESELLASQEESARKIQELQEQQNLKIQTLVLELSAVQKKSCEKILELQKQYEREVSGKDLEIQQLEIKLAGARKEKIREINAQQQVSVKDTEMMPNHVEIPQSNEPTQLHIDLGKLYMELQEAKKPQEALMTQLAAKDKEIENLTDQLEAKDQEATNIREQHISKLAARDSEVRRWKEKVKDLDERNENQRKSIYHYRQTIKEKDRDIEALKERVAELEAEPQETLIAQLAAKDKEMEYLKKQHEEKLAAQSQENTNIREHHEAKLAVKDSEIQRFTEMVQNGDEKNENMQKIIYKFQKMIMEKDREIGEMKERVTDLEAELQNGQDGQSEQ</sequence>
<name>E3N9T4_CAERE</name>
<dbReference type="Proteomes" id="UP000008281">
    <property type="component" value="Unassembled WGS sequence"/>
</dbReference>
<organism evidence="3">
    <name type="scientific">Caenorhabditis remanei</name>
    <name type="common">Caenorhabditis vulgaris</name>
    <dbReference type="NCBI Taxonomy" id="31234"/>
    <lineage>
        <taxon>Eukaryota</taxon>
        <taxon>Metazoa</taxon>
        <taxon>Ecdysozoa</taxon>
        <taxon>Nematoda</taxon>
        <taxon>Chromadorea</taxon>
        <taxon>Rhabditida</taxon>
        <taxon>Rhabditina</taxon>
        <taxon>Rhabditomorpha</taxon>
        <taxon>Rhabditoidea</taxon>
        <taxon>Rhabditidae</taxon>
        <taxon>Peloderinae</taxon>
        <taxon>Caenorhabditis</taxon>
    </lineage>
</organism>
<dbReference type="GeneID" id="9806094"/>
<keyword evidence="1" id="KW-0175">Coiled coil</keyword>
<evidence type="ECO:0000313" key="2">
    <source>
        <dbReference type="EMBL" id="EFO90411.1"/>
    </source>
</evidence>